<accession>A0A7S2S5Z1</accession>
<evidence type="ECO:0000256" key="7">
    <source>
        <dbReference type="ARBA" id="ARBA00023002"/>
    </source>
</evidence>
<comment type="cofactor">
    <cofactor evidence="1 9">
        <name>thiamine diphosphate</name>
        <dbReference type="ChEBI" id="CHEBI:58937"/>
    </cofactor>
</comment>
<dbReference type="Gene3D" id="3.40.50.970">
    <property type="match status" value="1"/>
</dbReference>
<dbReference type="PANTHER" id="PTHR43380:SF1">
    <property type="entry name" value="2-OXOISOVALERATE DEHYDROGENASE SUBUNIT ALPHA, MITOCHONDRIAL"/>
    <property type="match status" value="1"/>
</dbReference>
<feature type="region of interest" description="Disordered" evidence="10">
    <location>
        <begin position="25"/>
        <end position="44"/>
    </location>
</feature>
<organism evidence="12">
    <name type="scientific">Rhizochromulina marina</name>
    <dbReference type="NCBI Taxonomy" id="1034831"/>
    <lineage>
        <taxon>Eukaryota</taxon>
        <taxon>Sar</taxon>
        <taxon>Stramenopiles</taxon>
        <taxon>Ochrophyta</taxon>
        <taxon>Dictyochophyceae</taxon>
        <taxon>Rhizochromulinales</taxon>
        <taxon>Rhizochromulina</taxon>
    </lineage>
</organism>
<dbReference type="Pfam" id="PF00676">
    <property type="entry name" value="E1_dh"/>
    <property type="match status" value="1"/>
</dbReference>
<keyword evidence="9" id="KW-0786">Thiamine pyrophosphate</keyword>
<evidence type="ECO:0000256" key="5">
    <source>
        <dbReference type="ARBA" id="ARBA00022946"/>
    </source>
</evidence>
<evidence type="ECO:0000256" key="2">
    <source>
        <dbReference type="ARBA" id="ARBA00004305"/>
    </source>
</evidence>
<comment type="catalytic activity">
    <reaction evidence="9">
        <text>N(6)-[(R)-lipoyl]-L-lysyl-[protein] + 3-methyl-2-oxobutanoate + H(+) = N(6)-[(R)-S(8)-2-methylpropanoyldihydrolipoyl]-L-lysyl-[protein] + CO2</text>
        <dbReference type="Rhea" id="RHEA:13457"/>
        <dbReference type="Rhea" id="RHEA-COMP:10474"/>
        <dbReference type="Rhea" id="RHEA-COMP:10497"/>
        <dbReference type="ChEBI" id="CHEBI:11851"/>
        <dbReference type="ChEBI" id="CHEBI:15378"/>
        <dbReference type="ChEBI" id="CHEBI:16526"/>
        <dbReference type="ChEBI" id="CHEBI:83099"/>
        <dbReference type="ChEBI" id="CHEBI:83142"/>
        <dbReference type="EC" id="1.2.4.4"/>
    </reaction>
</comment>
<dbReference type="CDD" id="cd02000">
    <property type="entry name" value="TPP_E1_PDC_ADC_BCADC"/>
    <property type="match status" value="1"/>
</dbReference>
<dbReference type="GO" id="GO:0003863">
    <property type="term" value="F:branched-chain 2-oxo acid dehydrogenase activity"/>
    <property type="evidence" value="ECO:0007669"/>
    <property type="project" value="UniProtKB-EC"/>
</dbReference>
<evidence type="ECO:0000256" key="8">
    <source>
        <dbReference type="ARBA" id="ARBA00023128"/>
    </source>
</evidence>
<dbReference type="InterPro" id="IPR001017">
    <property type="entry name" value="DH_E1"/>
</dbReference>
<keyword evidence="7 9" id="KW-0560">Oxidoreductase</keyword>
<dbReference type="InterPro" id="IPR050771">
    <property type="entry name" value="Alpha-ketoacid_DH_E1_comp"/>
</dbReference>
<dbReference type="PANTHER" id="PTHR43380">
    <property type="entry name" value="2-OXOISOVALERATE DEHYDROGENASE SUBUNIT ALPHA, MITOCHONDRIAL"/>
    <property type="match status" value="1"/>
</dbReference>
<reference evidence="12" key="1">
    <citation type="submission" date="2021-01" db="EMBL/GenBank/DDBJ databases">
        <authorList>
            <person name="Corre E."/>
            <person name="Pelletier E."/>
            <person name="Niang G."/>
            <person name="Scheremetjew M."/>
            <person name="Finn R."/>
            <person name="Kale V."/>
            <person name="Holt S."/>
            <person name="Cochrane G."/>
            <person name="Meng A."/>
            <person name="Brown T."/>
            <person name="Cohen L."/>
        </authorList>
    </citation>
    <scope>NUCLEOTIDE SEQUENCE</scope>
    <source>
        <strain evidence="12">CCMP1243</strain>
    </source>
</reference>
<evidence type="ECO:0000256" key="10">
    <source>
        <dbReference type="SAM" id="MobiDB-lite"/>
    </source>
</evidence>
<keyword evidence="6" id="KW-0630">Potassium</keyword>
<comment type="function">
    <text evidence="9">The branched-chain alpha-keto dehydrogenase complex catalyzes the overall conversion of alpha-keto acids to acyl-CoA and CO(2). It contains multiple copies of three enzymatic components: branched-chain alpha-keto acid decarboxylase (E1), lipoamide acyltransferase (E2) and lipoamide dehydrogenase (E3).</text>
</comment>
<evidence type="ECO:0000256" key="1">
    <source>
        <dbReference type="ARBA" id="ARBA00001964"/>
    </source>
</evidence>
<sequence length="450" mass="49650">MSCLSSRRLAAAWIRRAHSTSPLLGASSRSLSSGGGAQVPDPRGSPVIPSFGLTPEATPTPAFVGVRPSYITKDLRVVAPMDHPEWPVFRLLEETGIPLDGAELPEGSPELWERVYRFMIRLQEMDVVFYGSQRQGRISFYMTSTGEEACFIGSAAALDDKDTVLGQYRETGIIMWRGFSVQDVADQLFGNEQAKCRGRSMPMLFGSKDLHFHTMSAPLATQIPQASGVAFTLRNTGNCAICYFGEGAASEGDFHGALNFAATLECPVIFFIRNNGYAISTPTEEQYRGDGIISRAAGYGMHAIRVDGNDVAAVYAATKAARELCVQENKPVMIEALTYRVGHHSTSDDSTAYRSSEEINSWKSERCPVKRTRGFLESMDLWNDDMERQARREERIAVMKALETAEARPKPPLDTLFTDVYADMPGHLQEQYNELLAHLEKYPAPGGAKH</sequence>
<gene>
    <name evidence="12" type="ORF">RMAR1173_LOCUS11275</name>
</gene>
<dbReference type="EMBL" id="HBHJ01017015">
    <property type="protein sequence ID" value="CAD9689963.1"/>
    <property type="molecule type" value="Transcribed_RNA"/>
</dbReference>
<protein>
    <recommendedName>
        <fullName evidence="9">2-oxoisovalerate dehydrogenase subunit alpha</fullName>
        <ecNumber evidence="9">1.2.4.4</ecNumber>
    </recommendedName>
    <alternativeName>
        <fullName evidence="9">Branched-chain alpha-keto acid dehydrogenase E1 component alpha chain</fullName>
    </alternativeName>
</protein>
<name>A0A7S2S5Z1_9STRA</name>
<dbReference type="EC" id="1.2.4.4" evidence="9"/>
<keyword evidence="4" id="KW-0479">Metal-binding</keyword>
<dbReference type="AlphaFoldDB" id="A0A7S2S5Z1"/>
<dbReference type="FunFam" id="3.40.50.970:FF:000015">
    <property type="entry name" value="2-oxoisovalerate dehydrogenase subunit alpha"/>
    <property type="match status" value="1"/>
</dbReference>
<evidence type="ECO:0000256" key="9">
    <source>
        <dbReference type="RuleBase" id="RU365014"/>
    </source>
</evidence>
<dbReference type="GO" id="GO:0046872">
    <property type="term" value="F:metal ion binding"/>
    <property type="evidence" value="ECO:0007669"/>
    <property type="project" value="UniProtKB-KW"/>
</dbReference>
<proteinExistence type="inferred from homology"/>
<dbReference type="InterPro" id="IPR029061">
    <property type="entry name" value="THDP-binding"/>
</dbReference>
<feature type="domain" description="Dehydrogenase E1 component" evidence="11">
    <location>
        <begin position="119"/>
        <end position="412"/>
    </location>
</feature>
<comment type="subcellular location">
    <subcellularLocation>
        <location evidence="2">Mitochondrion matrix</location>
    </subcellularLocation>
</comment>
<keyword evidence="8" id="KW-0496">Mitochondrion</keyword>
<evidence type="ECO:0000259" key="11">
    <source>
        <dbReference type="Pfam" id="PF00676"/>
    </source>
</evidence>
<dbReference type="GO" id="GO:0009083">
    <property type="term" value="P:branched-chain amino acid catabolic process"/>
    <property type="evidence" value="ECO:0007669"/>
    <property type="project" value="TreeGrafter"/>
</dbReference>
<comment type="similarity">
    <text evidence="3 9">Belongs to the BCKDHA family.</text>
</comment>
<evidence type="ECO:0000313" key="12">
    <source>
        <dbReference type="EMBL" id="CAD9689963.1"/>
    </source>
</evidence>
<dbReference type="GO" id="GO:0005759">
    <property type="term" value="C:mitochondrial matrix"/>
    <property type="evidence" value="ECO:0007669"/>
    <property type="project" value="UniProtKB-SubCell"/>
</dbReference>
<evidence type="ECO:0000256" key="4">
    <source>
        <dbReference type="ARBA" id="ARBA00022723"/>
    </source>
</evidence>
<dbReference type="SUPFAM" id="SSF52518">
    <property type="entry name" value="Thiamin diphosphate-binding fold (THDP-binding)"/>
    <property type="match status" value="1"/>
</dbReference>
<evidence type="ECO:0000256" key="6">
    <source>
        <dbReference type="ARBA" id="ARBA00022958"/>
    </source>
</evidence>
<evidence type="ECO:0000256" key="3">
    <source>
        <dbReference type="ARBA" id="ARBA00008646"/>
    </source>
</evidence>
<keyword evidence="5" id="KW-0809">Transit peptide</keyword>